<dbReference type="InterPro" id="IPR044751">
    <property type="entry name" value="Ion_transp-like_CBS"/>
</dbReference>
<evidence type="ECO:0000313" key="7">
    <source>
        <dbReference type="Proteomes" id="UP000248014"/>
    </source>
</evidence>
<dbReference type="SUPFAM" id="SSF56176">
    <property type="entry name" value="FAD-binding/transporter-associated domain-like"/>
    <property type="match status" value="1"/>
</dbReference>
<gene>
    <name evidence="6" type="ORF">C7451_105229</name>
</gene>
<dbReference type="Proteomes" id="UP000248014">
    <property type="component" value="Unassembled WGS sequence"/>
</dbReference>
<dbReference type="Pfam" id="PF00571">
    <property type="entry name" value="CBS"/>
    <property type="match status" value="2"/>
</dbReference>
<dbReference type="InterPro" id="IPR005170">
    <property type="entry name" value="Transptr-assoc_dom"/>
</dbReference>
<dbReference type="AlphaFoldDB" id="A0A2V3V5Q2"/>
<evidence type="ECO:0000256" key="2">
    <source>
        <dbReference type="ARBA" id="ARBA00022737"/>
    </source>
</evidence>
<dbReference type="Pfam" id="PF03471">
    <property type="entry name" value="CorC_HlyC"/>
    <property type="match status" value="1"/>
</dbReference>
<evidence type="ECO:0000256" key="4">
    <source>
        <dbReference type="PROSITE-ProRule" id="PRU00703"/>
    </source>
</evidence>
<accession>A0A2V3V5Q2</accession>
<dbReference type="OrthoDB" id="9797674at2"/>
<keyword evidence="3 4" id="KW-0129">CBS domain</keyword>
<evidence type="ECO:0000259" key="5">
    <source>
        <dbReference type="PROSITE" id="PS51371"/>
    </source>
</evidence>
<comment type="similarity">
    <text evidence="1">Belongs to the UPF0053 family. Hemolysin C subfamily.</text>
</comment>
<dbReference type="SUPFAM" id="SSF54631">
    <property type="entry name" value="CBS-domain pair"/>
    <property type="match status" value="1"/>
</dbReference>
<reference evidence="6 7" key="1">
    <citation type="submission" date="2018-05" db="EMBL/GenBank/DDBJ databases">
        <title>Genomic Encyclopedia of Type Strains, Phase IV (KMG-IV): sequencing the most valuable type-strain genomes for metagenomic binning, comparative biology and taxonomic classification.</title>
        <authorList>
            <person name="Goeker M."/>
        </authorList>
    </citation>
    <scope>NUCLEOTIDE SEQUENCE [LARGE SCALE GENOMIC DNA]</scope>
    <source>
        <strain evidence="6 7">DSM 3183</strain>
    </source>
</reference>
<dbReference type="Gene3D" id="3.30.465.10">
    <property type="match status" value="1"/>
</dbReference>
<dbReference type="SMART" id="SM01091">
    <property type="entry name" value="CorC_HlyC"/>
    <property type="match status" value="1"/>
</dbReference>
<proteinExistence type="inferred from homology"/>
<dbReference type="GO" id="GO:0050660">
    <property type="term" value="F:flavin adenine dinucleotide binding"/>
    <property type="evidence" value="ECO:0007669"/>
    <property type="project" value="InterPro"/>
</dbReference>
<dbReference type="InterPro" id="IPR036318">
    <property type="entry name" value="FAD-bd_PCMH-like_sf"/>
</dbReference>
<comment type="caution">
    <text evidence="6">The sequence shown here is derived from an EMBL/GenBank/DDBJ whole genome shotgun (WGS) entry which is preliminary data.</text>
</comment>
<dbReference type="InterPro" id="IPR016169">
    <property type="entry name" value="FAD-bd_PCMH_sub2"/>
</dbReference>
<evidence type="ECO:0000256" key="3">
    <source>
        <dbReference type="ARBA" id="ARBA00023122"/>
    </source>
</evidence>
<feature type="domain" description="CBS" evidence="5">
    <location>
        <begin position="154"/>
        <end position="215"/>
    </location>
</feature>
<protein>
    <submittedName>
        <fullName evidence="6">CBS domain protein</fullName>
    </submittedName>
</protein>
<keyword evidence="2" id="KW-0677">Repeat</keyword>
<dbReference type="PANTHER" id="PTHR22777">
    <property type="entry name" value="HEMOLYSIN-RELATED"/>
    <property type="match status" value="1"/>
</dbReference>
<keyword evidence="7" id="KW-1185">Reference proteome</keyword>
<feature type="domain" description="CBS" evidence="5">
    <location>
        <begin position="90"/>
        <end position="149"/>
    </location>
</feature>
<evidence type="ECO:0000256" key="1">
    <source>
        <dbReference type="ARBA" id="ARBA00006446"/>
    </source>
</evidence>
<dbReference type="EMBL" id="QJJM01000005">
    <property type="protein sequence ID" value="PXW76454.1"/>
    <property type="molecule type" value="Genomic_DNA"/>
</dbReference>
<dbReference type="PROSITE" id="PS51371">
    <property type="entry name" value="CBS"/>
    <property type="match status" value="2"/>
</dbReference>
<evidence type="ECO:0000313" key="6">
    <source>
        <dbReference type="EMBL" id="PXW76454.1"/>
    </source>
</evidence>
<dbReference type="InterPro" id="IPR046342">
    <property type="entry name" value="CBS_dom_sf"/>
</dbReference>
<dbReference type="GO" id="GO:0005886">
    <property type="term" value="C:plasma membrane"/>
    <property type="evidence" value="ECO:0007669"/>
    <property type="project" value="TreeGrafter"/>
</dbReference>
<dbReference type="FunFam" id="3.10.580.10:FF:000002">
    <property type="entry name" value="Magnesium/cobalt efflux protein CorC"/>
    <property type="match status" value="1"/>
</dbReference>
<dbReference type="SMART" id="SM00116">
    <property type="entry name" value="CBS"/>
    <property type="match status" value="2"/>
</dbReference>
<dbReference type="InterPro" id="IPR000644">
    <property type="entry name" value="CBS_dom"/>
</dbReference>
<dbReference type="Gene3D" id="3.10.580.10">
    <property type="entry name" value="CBS-domain"/>
    <property type="match status" value="1"/>
</dbReference>
<name>A0A2V3V5Q2_9SPHN</name>
<dbReference type="RefSeq" id="WP_110298477.1">
    <property type="nucleotide sequence ID" value="NZ_QJJM01000005.1"/>
</dbReference>
<organism evidence="6 7">
    <name type="scientific">Blastomonas natatoria</name>
    <dbReference type="NCBI Taxonomy" id="34015"/>
    <lineage>
        <taxon>Bacteria</taxon>
        <taxon>Pseudomonadati</taxon>
        <taxon>Pseudomonadota</taxon>
        <taxon>Alphaproteobacteria</taxon>
        <taxon>Sphingomonadales</taxon>
        <taxon>Sphingomonadaceae</taxon>
        <taxon>Blastomonas</taxon>
    </lineage>
</organism>
<dbReference type="PANTHER" id="PTHR22777:SF27">
    <property type="entry name" value="MAGNESIUM AND COBALT EFFLUX PROTEIN CORC"/>
    <property type="match status" value="1"/>
</dbReference>
<dbReference type="CDD" id="cd04590">
    <property type="entry name" value="CBS_pair_CorC_HlyC_assoc"/>
    <property type="match status" value="1"/>
</dbReference>
<sequence>MADGDSNGGGKSAAQDEGSGRIWRGLKALLFGEHHDQSLRAQLEEAIDEHEEDDDADSASSRGDLSRIEREMLRNLLHFSEHDVDDVAVPRSDIIAIDKDASFDALVEIFAEHGHSRVPVYEGSLDHIVGMVHIKDVFPIIAANGPRPTSWDNLIRQPRFVPETMGVLDLLAEMRQTRTHLAIVIDEYSGTEGLVTIEDLVEEIVGDIEDEHDDEPETLVTPGENGAWEADARAELDDVAKLVDPALGEIDDEVDTLGGLAFMLAGEVPAPGRMLEHQSGWRLEIVDGDERRVTRIRLLPPPQPVEAEV</sequence>